<comment type="caution">
    <text evidence="12">The sequence shown here is derived from an EMBL/GenBank/DDBJ whole genome shotgun (WGS) entry which is preliminary data.</text>
</comment>
<dbReference type="PANTHER" id="PTHR43445:SF3">
    <property type="entry name" value="UDP-N-ACETYLMURAMATE--L-ALANINE LIGASE"/>
    <property type="match status" value="1"/>
</dbReference>
<keyword evidence="4" id="KW-0963">Cytoplasm</keyword>
<accession>A0A3S3NFF0</accession>
<dbReference type="Proteomes" id="UP000283530">
    <property type="component" value="Unassembled WGS sequence"/>
</dbReference>
<dbReference type="InterPro" id="IPR036565">
    <property type="entry name" value="Mur-like_cat_sf"/>
</dbReference>
<dbReference type="InterPro" id="IPR005758">
    <property type="entry name" value="UDP-N-AcMur_Ala_ligase_MurC"/>
</dbReference>
<proteinExistence type="inferred from homology"/>
<sequence length="621" mass="68677">MLVVPALSTRYKASCIWRVRTETGGREEWKMELHFGNLSARNGRYFPVAYRPKVQESDPSSLFFSRPFPSRRNRISLSLQTREDEKRISSFEKLLERNGTESSSPNNKNKRGWIHFVGVGGCGLSALAMLALKQGFEVSGSDIVWSSYMDGLKQAGAQLYVGHSVSNMQKNDGMSQPTAIVISSAVPPDNEEILHAKSVGLPVYKRDQWLGKETEHYNLIAISGTHGKSTTAGMLAYVLNAMGDDLTAIVGAHVPQFSGGNVISGCGRNFVLEADEYDGCFLGLSPSIAVITNVEWEHVDIFQDEEAVKDIFKRFLQKMRIGGHLIVCGDSAGACALLTHANQENASGENASRHVSLKSSSEVSKTDYKIATYGTSPKNHWCASSIRPNSKGGTDYMLYHEGSPVADISLRLPGVHNVLNSLAVIAAVTTLVNDKNKIYEVVNHVRLHLNRFKGVSRRFEMIGKIFGCHIYDDYAHHPTEIRAVLQAARQKFGHHALWVVFQPHTFSRLAALIKDFAAAFSDADHVIVTEIYAARETNVWNIDGRDLSTSISGPSSEYIPKLDDVIDKLIHEILRERDQELVIITLGAGDITNVGRKLLRELQQRSRKTTSDKIHALTSAA</sequence>
<reference evidence="12 13" key="1">
    <citation type="journal article" date="2019" name="Nat. Plants">
        <title>Stout camphor tree genome fills gaps in understanding of flowering plant genome evolution.</title>
        <authorList>
            <person name="Chaw S.M."/>
            <person name="Liu Y.C."/>
            <person name="Wu Y.W."/>
            <person name="Wang H.Y."/>
            <person name="Lin C.I."/>
            <person name="Wu C.S."/>
            <person name="Ke H.M."/>
            <person name="Chang L.Y."/>
            <person name="Hsu C.Y."/>
            <person name="Yang H.T."/>
            <person name="Sudianto E."/>
            <person name="Hsu M.H."/>
            <person name="Wu K.P."/>
            <person name="Wang L.N."/>
            <person name="Leebens-Mack J.H."/>
            <person name="Tsai I.J."/>
        </authorList>
    </citation>
    <scope>NUCLEOTIDE SEQUENCE [LARGE SCALE GENOMIC DNA]</scope>
    <source>
        <strain evidence="13">cv. Chaw 1501</strain>
        <tissue evidence="12">Young leaves</tissue>
    </source>
</reference>
<dbReference type="NCBIfam" id="TIGR01082">
    <property type="entry name" value="murC"/>
    <property type="match status" value="1"/>
</dbReference>
<evidence type="ECO:0000259" key="10">
    <source>
        <dbReference type="Pfam" id="PF02875"/>
    </source>
</evidence>
<dbReference type="Pfam" id="PF02875">
    <property type="entry name" value="Mur_ligase_C"/>
    <property type="match status" value="1"/>
</dbReference>
<keyword evidence="13" id="KW-1185">Reference proteome</keyword>
<comment type="catalytic activity">
    <reaction evidence="8">
        <text>UDP-N-acetyl-alpha-D-muramate + L-alanine + ATP = UDP-N-acetyl-alpha-D-muramoyl-L-alanine + ADP + phosphate + H(+)</text>
        <dbReference type="Rhea" id="RHEA:23372"/>
        <dbReference type="ChEBI" id="CHEBI:15378"/>
        <dbReference type="ChEBI" id="CHEBI:30616"/>
        <dbReference type="ChEBI" id="CHEBI:43474"/>
        <dbReference type="ChEBI" id="CHEBI:57972"/>
        <dbReference type="ChEBI" id="CHEBI:70757"/>
        <dbReference type="ChEBI" id="CHEBI:83898"/>
        <dbReference type="ChEBI" id="CHEBI:456216"/>
        <dbReference type="EC" id="6.3.2.8"/>
    </reaction>
</comment>
<protein>
    <recommendedName>
        <fullName evidence="3">UDP-N-acetylmuramate--L-alanine ligase</fullName>
        <ecNumber evidence="3">6.3.2.8</ecNumber>
    </recommendedName>
</protein>
<evidence type="ECO:0000259" key="11">
    <source>
        <dbReference type="Pfam" id="PF08245"/>
    </source>
</evidence>
<dbReference type="EMBL" id="QPKB01000006">
    <property type="protein sequence ID" value="RWR86560.1"/>
    <property type="molecule type" value="Genomic_DNA"/>
</dbReference>
<dbReference type="Gene3D" id="3.40.50.720">
    <property type="entry name" value="NAD(P)-binding Rossmann-like Domain"/>
    <property type="match status" value="1"/>
</dbReference>
<dbReference type="Pfam" id="PF08245">
    <property type="entry name" value="Mur_ligase_M"/>
    <property type="match status" value="2"/>
</dbReference>
<comment type="pathway">
    <text evidence="2">Cell wall biogenesis; peptidoglycan biosynthesis.</text>
</comment>
<evidence type="ECO:0000313" key="13">
    <source>
        <dbReference type="Proteomes" id="UP000283530"/>
    </source>
</evidence>
<dbReference type="PANTHER" id="PTHR43445">
    <property type="entry name" value="UDP-N-ACETYLMURAMATE--L-ALANINE LIGASE-RELATED"/>
    <property type="match status" value="1"/>
</dbReference>
<dbReference type="SUPFAM" id="SSF53244">
    <property type="entry name" value="MurD-like peptide ligases, peptide-binding domain"/>
    <property type="match status" value="1"/>
</dbReference>
<dbReference type="InterPro" id="IPR000713">
    <property type="entry name" value="Mur_ligase_N"/>
</dbReference>
<evidence type="ECO:0000256" key="5">
    <source>
        <dbReference type="ARBA" id="ARBA00022598"/>
    </source>
</evidence>
<dbReference type="AlphaFoldDB" id="A0A3S3NFF0"/>
<dbReference type="Gene3D" id="3.40.1190.10">
    <property type="entry name" value="Mur-like, catalytic domain"/>
    <property type="match status" value="1"/>
</dbReference>
<feature type="domain" description="Mur ligase central" evidence="11">
    <location>
        <begin position="222"/>
        <end position="334"/>
    </location>
</feature>
<dbReference type="InterPro" id="IPR050061">
    <property type="entry name" value="MurCDEF_pg_biosynth"/>
</dbReference>
<comment type="subcellular location">
    <subcellularLocation>
        <location evidence="1">Cytoplasm</location>
    </subcellularLocation>
</comment>
<dbReference type="Pfam" id="PF01225">
    <property type="entry name" value="Mur_ligase"/>
    <property type="match status" value="1"/>
</dbReference>
<evidence type="ECO:0000256" key="1">
    <source>
        <dbReference type="ARBA" id="ARBA00004496"/>
    </source>
</evidence>
<keyword evidence="6" id="KW-0547">Nucleotide-binding</keyword>
<evidence type="ECO:0000256" key="2">
    <source>
        <dbReference type="ARBA" id="ARBA00004752"/>
    </source>
</evidence>
<dbReference type="STRING" id="337451.A0A3S3NFF0"/>
<evidence type="ECO:0000256" key="4">
    <source>
        <dbReference type="ARBA" id="ARBA00022490"/>
    </source>
</evidence>
<dbReference type="UniPathway" id="UPA00219"/>
<evidence type="ECO:0000313" key="12">
    <source>
        <dbReference type="EMBL" id="RWR86560.1"/>
    </source>
</evidence>
<dbReference type="HAMAP" id="MF_00046">
    <property type="entry name" value="MurC"/>
    <property type="match status" value="1"/>
</dbReference>
<keyword evidence="5 12" id="KW-0436">Ligase</keyword>
<dbReference type="GO" id="GO:0008763">
    <property type="term" value="F:UDP-N-acetylmuramate-L-alanine ligase activity"/>
    <property type="evidence" value="ECO:0007669"/>
    <property type="project" value="UniProtKB-EC"/>
</dbReference>
<evidence type="ECO:0000259" key="9">
    <source>
        <dbReference type="Pfam" id="PF01225"/>
    </source>
</evidence>
<evidence type="ECO:0000256" key="8">
    <source>
        <dbReference type="ARBA" id="ARBA00047833"/>
    </source>
</evidence>
<dbReference type="InterPro" id="IPR013221">
    <property type="entry name" value="Mur_ligase_cen"/>
</dbReference>
<keyword evidence="7" id="KW-0067">ATP-binding</keyword>
<evidence type="ECO:0000256" key="7">
    <source>
        <dbReference type="ARBA" id="ARBA00022840"/>
    </source>
</evidence>
<organism evidence="12 13">
    <name type="scientific">Cinnamomum micranthum f. kanehirae</name>
    <dbReference type="NCBI Taxonomy" id="337451"/>
    <lineage>
        <taxon>Eukaryota</taxon>
        <taxon>Viridiplantae</taxon>
        <taxon>Streptophyta</taxon>
        <taxon>Embryophyta</taxon>
        <taxon>Tracheophyta</taxon>
        <taxon>Spermatophyta</taxon>
        <taxon>Magnoliopsida</taxon>
        <taxon>Magnoliidae</taxon>
        <taxon>Laurales</taxon>
        <taxon>Lauraceae</taxon>
        <taxon>Cinnamomum</taxon>
    </lineage>
</organism>
<dbReference type="InterPro" id="IPR036615">
    <property type="entry name" value="Mur_ligase_C_dom_sf"/>
</dbReference>
<feature type="domain" description="Mur ligase N-terminal catalytic" evidence="9">
    <location>
        <begin position="114"/>
        <end position="216"/>
    </location>
</feature>
<dbReference type="GO" id="GO:0005524">
    <property type="term" value="F:ATP binding"/>
    <property type="evidence" value="ECO:0007669"/>
    <property type="project" value="UniProtKB-KW"/>
</dbReference>
<feature type="domain" description="Mur ligase central" evidence="11">
    <location>
        <begin position="340"/>
        <end position="428"/>
    </location>
</feature>
<dbReference type="SUPFAM" id="SSF51984">
    <property type="entry name" value="MurCD N-terminal domain"/>
    <property type="match status" value="1"/>
</dbReference>
<dbReference type="InterPro" id="IPR004101">
    <property type="entry name" value="Mur_ligase_C"/>
</dbReference>
<evidence type="ECO:0000256" key="3">
    <source>
        <dbReference type="ARBA" id="ARBA00012211"/>
    </source>
</evidence>
<dbReference type="GO" id="GO:0005737">
    <property type="term" value="C:cytoplasm"/>
    <property type="evidence" value="ECO:0007669"/>
    <property type="project" value="UniProtKB-SubCell"/>
</dbReference>
<dbReference type="EC" id="6.3.2.8" evidence="3"/>
<gene>
    <name evidence="12" type="ORF">CKAN_01546400</name>
</gene>
<dbReference type="SUPFAM" id="SSF53623">
    <property type="entry name" value="MurD-like peptide ligases, catalytic domain"/>
    <property type="match status" value="1"/>
</dbReference>
<feature type="domain" description="Mur ligase C-terminal" evidence="10">
    <location>
        <begin position="457"/>
        <end position="579"/>
    </location>
</feature>
<evidence type="ECO:0000256" key="6">
    <source>
        <dbReference type="ARBA" id="ARBA00022741"/>
    </source>
</evidence>
<dbReference type="Gene3D" id="3.90.190.20">
    <property type="entry name" value="Mur ligase, C-terminal domain"/>
    <property type="match status" value="1"/>
</dbReference>
<name>A0A3S3NFF0_9MAGN</name>
<dbReference type="OrthoDB" id="2017219at2759"/>